<dbReference type="Proteomes" id="UP000078070">
    <property type="component" value="Chromosome"/>
</dbReference>
<keyword evidence="4" id="KW-0281">Fimbrium</keyword>
<comment type="subunit">
    <text evidence="2">The pili are polar flexible filaments of about 5.4 nanometers diameter and 2.5 micrometers average length; they consist of only a single polypeptide chain arranged in a helical configuration of five subunits per turn in the assembled pilus.</text>
</comment>
<dbReference type="SUPFAM" id="SSF54523">
    <property type="entry name" value="Pili subunits"/>
    <property type="match status" value="1"/>
</dbReference>
<dbReference type="AlphaFoldDB" id="A0A1A9F5H9"/>
<evidence type="ECO:0000256" key="4">
    <source>
        <dbReference type="RuleBase" id="RU000389"/>
    </source>
</evidence>
<keyword evidence="5" id="KW-0812">Transmembrane</keyword>
<comment type="similarity">
    <text evidence="1 4">Belongs to the N-Me-Phe pilin family.</text>
</comment>
<dbReference type="NCBIfam" id="TIGR02532">
    <property type="entry name" value="IV_pilin_GFxxxE"/>
    <property type="match status" value="1"/>
</dbReference>
<dbReference type="PRINTS" id="PR00813">
    <property type="entry name" value="BCTERIALGSPG"/>
</dbReference>
<dbReference type="GO" id="GO:0015627">
    <property type="term" value="C:type II protein secretion system complex"/>
    <property type="evidence" value="ECO:0007669"/>
    <property type="project" value="InterPro"/>
</dbReference>
<protein>
    <recommendedName>
        <fullName evidence="8">Prepilin-type N-terminal cleavage/methylation domain-containing protein</fullName>
    </recommendedName>
</protein>
<dbReference type="PANTHER" id="PTHR30093">
    <property type="entry name" value="GENERAL SECRETION PATHWAY PROTEIN G"/>
    <property type="match status" value="1"/>
</dbReference>
<organism evidence="6 7">
    <name type="scientific">Marinobacterium aestuarii</name>
    <dbReference type="NCBI Taxonomy" id="1821621"/>
    <lineage>
        <taxon>Bacteria</taxon>
        <taxon>Pseudomonadati</taxon>
        <taxon>Pseudomonadota</taxon>
        <taxon>Gammaproteobacteria</taxon>
        <taxon>Oceanospirillales</taxon>
        <taxon>Oceanospirillaceae</taxon>
        <taxon>Marinobacterium</taxon>
    </lineage>
</organism>
<proteinExistence type="inferred from homology"/>
<reference evidence="6 7" key="2">
    <citation type="journal article" date="2018" name="Int. J. Syst. Evol. Microbiol.">
        <title>Marinobacterium aestuarii sp. nov., a benzene-degrading marine bacterium isolated from estuary sediment.</title>
        <authorList>
            <person name="Bae S.S."/>
            <person name="Jung J."/>
            <person name="Chung D."/>
            <person name="Baek K."/>
        </authorList>
    </citation>
    <scope>NUCLEOTIDE SEQUENCE [LARGE SCALE GENOMIC DNA]</scope>
    <source>
        <strain evidence="6 7">ST58-10</strain>
    </source>
</reference>
<dbReference type="Pfam" id="PF07963">
    <property type="entry name" value="N_methyl"/>
    <property type="match status" value="1"/>
</dbReference>
<dbReference type="PANTHER" id="PTHR30093:SF34">
    <property type="entry name" value="PREPILIN PEPTIDASE-DEPENDENT PROTEIN D"/>
    <property type="match status" value="1"/>
</dbReference>
<dbReference type="GO" id="GO:0007155">
    <property type="term" value="P:cell adhesion"/>
    <property type="evidence" value="ECO:0007669"/>
    <property type="project" value="InterPro"/>
</dbReference>
<evidence type="ECO:0000256" key="5">
    <source>
        <dbReference type="SAM" id="Phobius"/>
    </source>
</evidence>
<evidence type="ECO:0000256" key="2">
    <source>
        <dbReference type="ARBA" id="ARBA00011156"/>
    </source>
</evidence>
<keyword evidence="5" id="KW-0472">Membrane</keyword>
<dbReference type="InterPro" id="IPR001082">
    <property type="entry name" value="Pilin"/>
</dbReference>
<dbReference type="InterPro" id="IPR000983">
    <property type="entry name" value="Bac_GSPG_pilin"/>
</dbReference>
<reference evidence="7" key="1">
    <citation type="submission" date="2016-05" db="EMBL/GenBank/DDBJ databases">
        <authorList>
            <person name="Baek K."/>
            <person name="Yang S.-J."/>
        </authorList>
    </citation>
    <scope>NUCLEOTIDE SEQUENCE [LARGE SCALE GENOMIC DNA]</scope>
    <source>
        <strain evidence="7">ST58-10</strain>
    </source>
</reference>
<dbReference type="Pfam" id="PF00114">
    <property type="entry name" value="Pilin"/>
    <property type="match status" value="1"/>
</dbReference>
<evidence type="ECO:0000256" key="1">
    <source>
        <dbReference type="ARBA" id="ARBA00005233"/>
    </source>
</evidence>
<dbReference type="GO" id="GO:0009289">
    <property type="term" value="C:pilus"/>
    <property type="evidence" value="ECO:0007669"/>
    <property type="project" value="InterPro"/>
</dbReference>
<evidence type="ECO:0008006" key="8">
    <source>
        <dbReference type="Google" id="ProtNLM"/>
    </source>
</evidence>
<evidence type="ECO:0000313" key="6">
    <source>
        <dbReference type="EMBL" id="ANG65111.1"/>
    </source>
</evidence>
<keyword evidence="5" id="KW-1133">Transmembrane helix</keyword>
<dbReference type="PROSITE" id="PS00409">
    <property type="entry name" value="PROKAR_NTER_METHYL"/>
    <property type="match status" value="1"/>
</dbReference>
<dbReference type="InterPro" id="IPR045584">
    <property type="entry name" value="Pilin-like"/>
</dbReference>
<accession>A0A1A9F5H9</accession>
<feature type="transmembrane region" description="Helical" evidence="5">
    <location>
        <begin position="7"/>
        <end position="31"/>
    </location>
</feature>
<evidence type="ECO:0000256" key="3">
    <source>
        <dbReference type="ARBA" id="ARBA00022481"/>
    </source>
</evidence>
<keyword evidence="3" id="KW-0488">Methylation</keyword>
<dbReference type="STRING" id="1821621.A8C75_05345"/>
<dbReference type="EMBL" id="CP015839">
    <property type="protein sequence ID" value="ANG65111.1"/>
    <property type="molecule type" value="Genomic_DNA"/>
</dbReference>
<dbReference type="GO" id="GO:0015628">
    <property type="term" value="P:protein secretion by the type II secretion system"/>
    <property type="evidence" value="ECO:0007669"/>
    <property type="project" value="InterPro"/>
</dbReference>
<gene>
    <name evidence="6" type="ORF">A8C75_05345</name>
</gene>
<name>A0A1A9F5H9_9GAMM</name>
<evidence type="ECO:0000313" key="7">
    <source>
        <dbReference type="Proteomes" id="UP000078070"/>
    </source>
</evidence>
<sequence>MKMVQKGFTLIELMIVIAIIGILAALAIPAYQDYVARSQASEALTITDGLKVAAQEYYADNGVCPLNTNSTSAGDAAIDLNTDLDGSYVAQVTVIGDTTSPAVCLFTATYKATGVAKKIQGKTLTVAGNMDAGSEVDWVCDQSMGPVAAAGMLVQDNPEVAPSACRP</sequence>
<dbReference type="InterPro" id="IPR012902">
    <property type="entry name" value="N_methyl_site"/>
</dbReference>
<keyword evidence="7" id="KW-1185">Reference proteome</keyword>
<dbReference type="KEGG" id="mars:A8C75_05345"/>
<dbReference type="Gene3D" id="3.30.700.10">
    <property type="entry name" value="Glycoprotein, Type 4 Pilin"/>
    <property type="match status" value="1"/>
</dbReference>